<dbReference type="Proteomes" id="UP000662783">
    <property type="component" value="Chromosome"/>
</dbReference>
<name>A0A974WF79_9BACT</name>
<keyword evidence="2" id="KW-1185">Reference proteome</keyword>
<evidence type="ECO:0000313" key="1">
    <source>
        <dbReference type="EMBL" id="QSE96619.1"/>
    </source>
</evidence>
<evidence type="ECO:0008006" key="3">
    <source>
        <dbReference type="Google" id="ProtNLM"/>
    </source>
</evidence>
<protein>
    <recommendedName>
        <fullName evidence="3">SprB repeat-containing protein</fullName>
    </recommendedName>
</protein>
<accession>A0A974WF79</accession>
<dbReference type="KEGG" id="fuv:JR347_13575"/>
<dbReference type="RefSeq" id="WP_205721133.1">
    <property type="nucleotide sequence ID" value="NZ_CP070608.1"/>
</dbReference>
<gene>
    <name evidence="1" type="ORF">JR347_13575</name>
</gene>
<dbReference type="AlphaFoldDB" id="A0A974WF79"/>
<dbReference type="PROSITE" id="PS51257">
    <property type="entry name" value="PROKAR_LIPOPROTEIN"/>
    <property type="match status" value="1"/>
</dbReference>
<sequence>MKAAQFICLALIIYSCSDSSDDPAPAVDCTQEGPTLSLVSTTDATSCNASDGTIEVAITGGKEPFEIQLRRNVIQNTFIDGLSPGFYDIQVIDASGCTDDLNILISAAGSDLTIDEISATSSGCNTSNGSVEITASGSGITYFLDGVESADNTFNGLAQGSYTVSVTDDSGCEVTSEITVPSGTSWAGQVKEIIQANCVLSQCHDGSRASLPDYSELSNVQSRADAIKSRTQSGNMPPASRPDLSQAEIDLIACWVDDGALDN</sequence>
<dbReference type="EMBL" id="CP070608">
    <property type="protein sequence ID" value="QSE96619.1"/>
    <property type="molecule type" value="Genomic_DNA"/>
</dbReference>
<organism evidence="1 2">
    <name type="scientific">Fulvivirga lutea</name>
    <dbReference type="NCBI Taxonomy" id="2810512"/>
    <lineage>
        <taxon>Bacteria</taxon>
        <taxon>Pseudomonadati</taxon>
        <taxon>Bacteroidota</taxon>
        <taxon>Cytophagia</taxon>
        <taxon>Cytophagales</taxon>
        <taxon>Fulvivirgaceae</taxon>
        <taxon>Fulvivirga</taxon>
    </lineage>
</organism>
<reference evidence="1" key="1">
    <citation type="submission" date="2021-02" db="EMBL/GenBank/DDBJ databases">
        <title>Fulvivirga sp. S481 isolated from sea water.</title>
        <authorList>
            <person name="Bae S.S."/>
            <person name="Baek K."/>
        </authorList>
    </citation>
    <scope>NUCLEOTIDE SEQUENCE</scope>
    <source>
        <strain evidence="1">S481</strain>
    </source>
</reference>
<proteinExistence type="predicted"/>
<evidence type="ECO:0000313" key="2">
    <source>
        <dbReference type="Proteomes" id="UP000662783"/>
    </source>
</evidence>